<evidence type="ECO:0000313" key="11">
    <source>
        <dbReference type="Proteomes" id="UP000183945"/>
    </source>
</evidence>
<keyword evidence="11" id="KW-1185">Reference proteome</keyword>
<comment type="similarity">
    <text evidence="6">Belongs to the ABC-4 integral membrane protein family.</text>
</comment>
<sequence>MRLLNLLKIAYKAIVLNKLRTLLTMLGIIIGVASVIAMLAIGEGSKESIRANISSMGSNIITIRPESTSSGGVRASADEMQTLTLKDYEAINAQATLLSYATPLVNGKGQIINGSNNWPSSIYGVNPDYLNIKVIDLQSGSMFTDAEVKSASKVALIGQTVVDNVFPDGQDPVGQMIRFNNIPFKVIGVLEVKGENTFGQDQDDVVIAPYTTVQKRILAIDYINQIMASAVSENDAPNAVTEVSEIMRAQHKISASDEDDFSVRSMEELISTFSSTSEMLTILLVAVASISLLIGGIGIMNIMYVSVKERTKEIGLRMAVGGKGSDILMQFLIEAILISVTGGALGVLLGLGSTVFIEKFINWPTSVALYSIIISFAVCAITGIFFGWYPARKASALDPITALRYE</sequence>
<evidence type="ECO:0000256" key="3">
    <source>
        <dbReference type="ARBA" id="ARBA00022692"/>
    </source>
</evidence>
<evidence type="ECO:0000256" key="4">
    <source>
        <dbReference type="ARBA" id="ARBA00022989"/>
    </source>
</evidence>
<dbReference type="OrthoDB" id="9770036at2"/>
<dbReference type="RefSeq" id="WP_072881122.1">
    <property type="nucleotide sequence ID" value="NZ_FQVT01000014.1"/>
</dbReference>
<dbReference type="EMBL" id="FQVT01000014">
    <property type="protein sequence ID" value="SHG51529.1"/>
    <property type="molecule type" value="Genomic_DNA"/>
</dbReference>
<organism evidence="10 11">
    <name type="scientific">Salegentibacter echinorum</name>
    <dbReference type="NCBI Taxonomy" id="1073325"/>
    <lineage>
        <taxon>Bacteria</taxon>
        <taxon>Pseudomonadati</taxon>
        <taxon>Bacteroidota</taxon>
        <taxon>Flavobacteriia</taxon>
        <taxon>Flavobacteriales</taxon>
        <taxon>Flavobacteriaceae</taxon>
        <taxon>Salegentibacter</taxon>
    </lineage>
</organism>
<keyword evidence="3 7" id="KW-0812">Transmembrane</keyword>
<dbReference type="InterPro" id="IPR025857">
    <property type="entry name" value="MacB_PCD"/>
</dbReference>
<evidence type="ECO:0000256" key="2">
    <source>
        <dbReference type="ARBA" id="ARBA00022475"/>
    </source>
</evidence>
<evidence type="ECO:0000256" key="6">
    <source>
        <dbReference type="ARBA" id="ARBA00038076"/>
    </source>
</evidence>
<dbReference type="Pfam" id="PF12704">
    <property type="entry name" value="MacB_PCD"/>
    <property type="match status" value="1"/>
</dbReference>
<dbReference type="STRING" id="1073325.SAMN05444483_11458"/>
<reference evidence="11" key="1">
    <citation type="submission" date="2016-11" db="EMBL/GenBank/DDBJ databases">
        <authorList>
            <person name="Varghese N."/>
            <person name="Submissions S."/>
        </authorList>
    </citation>
    <scope>NUCLEOTIDE SEQUENCE [LARGE SCALE GENOMIC DNA]</scope>
    <source>
        <strain evidence="11">DSM 24579</strain>
    </source>
</reference>
<accession>A0A1M5KGC1</accession>
<feature type="transmembrane region" description="Helical" evidence="7">
    <location>
        <begin position="279"/>
        <end position="306"/>
    </location>
</feature>
<feature type="transmembrane region" description="Helical" evidence="7">
    <location>
        <begin position="368"/>
        <end position="389"/>
    </location>
</feature>
<comment type="subcellular location">
    <subcellularLocation>
        <location evidence="1">Cell membrane</location>
        <topology evidence="1">Multi-pass membrane protein</topology>
    </subcellularLocation>
</comment>
<dbReference type="GO" id="GO:0005886">
    <property type="term" value="C:plasma membrane"/>
    <property type="evidence" value="ECO:0007669"/>
    <property type="project" value="UniProtKB-SubCell"/>
</dbReference>
<dbReference type="Pfam" id="PF02687">
    <property type="entry name" value="FtsX"/>
    <property type="match status" value="1"/>
</dbReference>
<evidence type="ECO:0000259" key="9">
    <source>
        <dbReference type="Pfam" id="PF12704"/>
    </source>
</evidence>
<keyword evidence="4 7" id="KW-1133">Transmembrane helix</keyword>
<keyword evidence="2" id="KW-1003">Cell membrane</keyword>
<name>A0A1M5KGC1_SALEC</name>
<feature type="transmembrane region" description="Helical" evidence="7">
    <location>
        <begin position="327"/>
        <end position="348"/>
    </location>
</feature>
<dbReference type="PANTHER" id="PTHR30572:SF4">
    <property type="entry name" value="ABC TRANSPORTER PERMEASE YTRF"/>
    <property type="match status" value="1"/>
</dbReference>
<evidence type="ECO:0000256" key="1">
    <source>
        <dbReference type="ARBA" id="ARBA00004651"/>
    </source>
</evidence>
<dbReference type="InterPro" id="IPR050250">
    <property type="entry name" value="Macrolide_Exporter_MacB"/>
</dbReference>
<proteinExistence type="inferred from homology"/>
<evidence type="ECO:0000259" key="8">
    <source>
        <dbReference type="Pfam" id="PF02687"/>
    </source>
</evidence>
<dbReference type="GO" id="GO:0022857">
    <property type="term" value="F:transmembrane transporter activity"/>
    <property type="evidence" value="ECO:0007669"/>
    <property type="project" value="TreeGrafter"/>
</dbReference>
<dbReference type="InterPro" id="IPR003838">
    <property type="entry name" value="ABC3_permease_C"/>
</dbReference>
<evidence type="ECO:0000256" key="7">
    <source>
        <dbReference type="SAM" id="Phobius"/>
    </source>
</evidence>
<evidence type="ECO:0000256" key="5">
    <source>
        <dbReference type="ARBA" id="ARBA00023136"/>
    </source>
</evidence>
<dbReference type="Proteomes" id="UP000183945">
    <property type="component" value="Unassembled WGS sequence"/>
</dbReference>
<keyword evidence="5 7" id="KW-0472">Membrane</keyword>
<feature type="domain" description="MacB-like periplasmic core" evidence="9">
    <location>
        <begin position="21"/>
        <end position="244"/>
    </location>
</feature>
<dbReference type="PANTHER" id="PTHR30572">
    <property type="entry name" value="MEMBRANE COMPONENT OF TRANSPORTER-RELATED"/>
    <property type="match status" value="1"/>
</dbReference>
<feature type="transmembrane region" description="Helical" evidence="7">
    <location>
        <begin position="21"/>
        <end position="42"/>
    </location>
</feature>
<gene>
    <name evidence="10" type="ORF">SAMN05444483_11458</name>
</gene>
<dbReference type="AlphaFoldDB" id="A0A1M5KGC1"/>
<evidence type="ECO:0000313" key="10">
    <source>
        <dbReference type="EMBL" id="SHG51529.1"/>
    </source>
</evidence>
<protein>
    <submittedName>
        <fullName evidence="10">Putative ABC transport system permease protein</fullName>
    </submittedName>
</protein>
<feature type="domain" description="ABC3 transporter permease C-terminal" evidence="8">
    <location>
        <begin position="286"/>
        <end position="398"/>
    </location>
</feature>